<keyword evidence="1" id="KW-1133">Transmembrane helix</keyword>
<sequence length="62" mass="6990">MIDTQVFLVAVWGWFSLAIVTAGLAEMKRRGRLTWFLLGLLFGPIATALVVIWRRPDSPFGK</sequence>
<evidence type="ECO:0008006" key="4">
    <source>
        <dbReference type="Google" id="ProtNLM"/>
    </source>
</evidence>
<name>A0ABN1VHQ4_9MICO</name>
<keyword evidence="1" id="KW-0472">Membrane</keyword>
<dbReference type="EMBL" id="BAAAKW010000017">
    <property type="protein sequence ID" value="GAA1211953.1"/>
    <property type="molecule type" value="Genomic_DNA"/>
</dbReference>
<accession>A0ABN1VHQ4</accession>
<proteinExistence type="predicted"/>
<evidence type="ECO:0000313" key="3">
    <source>
        <dbReference type="Proteomes" id="UP001500943"/>
    </source>
</evidence>
<evidence type="ECO:0000256" key="1">
    <source>
        <dbReference type="SAM" id="Phobius"/>
    </source>
</evidence>
<keyword evidence="3" id="KW-1185">Reference proteome</keyword>
<protein>
    <recommendedName>
        <fullName evidence="4">Cardiolipin synthase N-terminal domain-containing protein</fullName>
    </recommendedName>
</protein>
<dbReference type="RefSeq" id="WP_343923563.1">
    <property type="nucleotide sequence ID" value="NZ_BAAAKW010000017.1"/>
</dbReference>
<feature type="transmembrane region" description="Helical" evidence="1">
    <location>
        <begin position="33"/>
        <end position="53"/>
    </location>
</feature>
<evidence type="ECO:0000313" key="2">
    <source>
        <dbReference type="EMBL" id="GAA1211953.1"/>
    </source>
</evidence>
<feature type="transmembrane region" description="Helical" evidence="1">
    <location>
        <begin position="6"/>
        <end position="26"/>
    </location>
</feature>
<dbReference type="Proteomes" id="UP001500943">
    <property type="component" value="Unassembled WGS sequence"/>
</dbReference>
<reference evidence="2 3" key="1">
    <citation type="journal article" date="2019" name="Int. J. Syst. Evol. Microbiol.">
        <title>The Global Catalogue of Microorganisms (GCM) 10K type strain sequencing project: providing services to taxonomists for standard genome sequencing and annotation.</title>
        <authorList>
            <consortium name="The Broad Institute Genomics Platform"/>
            <consortium name="The Broad Institute Genome Sequencing Center for Infectious Disease"/>
            <person name="Wu L."/>
            <person name="Ma J."/>
        </authorList>
    </citation>
    <scope>NUCLEOTIDE SEQUENCE [LARGE SCALE GENOMIC DNA]</scope>
    <source>
        <strain evidence="2 3">JCM 12762</strain>
    </source>
</reference>
<comment type="caution">
    <text evidence="2">The sequence shown here is derived from an EMBL/GenBank/DDBJ whole genome shotgun (WGS) entry which is preliminary data.</text>
</comment>
<gene>
    <name evidence="2" type="ORF">GCM10009655_08980</name>
</gene>
<organism evidence="2 3">
    <name type="scientific">Rhodoglobus aureus</name>
    <dbReference type="NCBI Taxonomy" id="191497"/>
    <lineage>
        <taxon>Bacteria</taxon>
        <taxon>Bacillati</taxon>
        <taxon>Actinomycetota</taxon>
        <taxon>Actinomycetes</taxon>
        <taxon>Micrococcales</taxon>
        <taxon>Microbacteriaceae</taxon>
        <taxon>Rhodoglobus</taxon>
    </lineage>
</organism>
<keyword evidence="1" id="KW-0812">Transmembrane</keyword>